<keyword evidence="7" id="KW-0411">Iron-sulfur</keyword>
<evidence type="ECO:0000259" key="8">
    <source>
        <dbReference type="PROSITE" id="PS51918"/>
    </source>
</evidence>
<dbReference type="RefSeq" id="WP_200269362.1">
    <property type="nucleotide sequence ID" value="NZ_JAENHN010000037.1"/>
</dbReference>
<evidence type="ECO:0000256" key="1">
    <source>
        <dbReference type="ARBA" id="ARBA00001933"/>
    </source>
</evidence>
<keyword evidence="2" id="KW-0004">4Fe-4S</keyword>
<keyword evidence="3" id="KW-0949">S-adenosyl-L-methionine</keyword>
<dbReference type="CDD" id="cd01335">
    <property type="entry name" value="Radical_SAM"/>
    <property type="match status" value="1"/>
</dbReference>
<dbReference type="InterPro" id="IPR058240">
    <property type="entry name" value="rSAM_sf"/>
</dbReference>
<dbReference type="SFLD" id="SFLDG01070">
    <property type="entry name" value="PLP-dependent"/>
    <property type="match status" value="1"/>
</dbReference>
<evidence type="ECO:0000256" key="2">
    <source>
        <dbReference type="ARBA" id="ARBA00022485"/>
    </source>
</evidence>
<evidence type="ECO:0000256" key="5">
    <source>
        <dbReference type="ARBA" id="ARBA00022898"/>
    </source>
</evidence>
<dbReference type="InterPro" id="IPR013785">
    <property type="entry name" value="Aldolase_TIM"/>
</dbReference>
<dbReference type="Proteomes" id="UP000596739">
    <property type="component" value="Unassembled WGS sequence"/>
</dbReference>
<evidence type="ECO:0000256" key="6">
    <source>
        <dbReference type="ARBA" id="ARBA00023004"/>
    </source>
</evidence>
<dbReference type="EMBL" id="JAENHN010000037">
    <property type="protein sequence ID" value="MBK1811294.1"/>
    <property type="molecule type" value="Genomic_DNA"/>
</dbReference>
<dbReference type="PROSITE" id="PS51918">
    <property type="entry name" value="RADICAL_SAM"/>
    <property type="match status" value="1"/>
</dbReference>
<evidence type="ECO:0000256" key="3">
    <source>
        <dbReference type="ARBA" id="ARBA00022691"/>
    </source>
</evidence>
<keyword evidence="4" id="KW-0479">Metal-binding</keyword>
<feature type="domain" description="Radical SAM core" evidence="8">
    <location>
        <begin position="84"/>
        <end position="301"/>
    </location>
</feature>
<protein>
    <submittedName>
        <fullName evidence="9">KamA family radical SAM protein</fullName>
    </submittedName>
</protein>
<dbReference type="SFLD" id="SFLDS00029">
    <property type="entry name" value="Radical_SAM"/>
    <property type="match status" value="1"/>
</dbReference>
<keyword evidence="6" id="KW-0408">Iron</keyword>
<dbReference type="PANTHER" id="PTHR30538:SF0">
    <property type="entry name" value="L-LYSINE 2,3-AMINOMUTASE AQ_1632-RELATED"/>
    <property type="match status" value="1"/>
</dbReference>
<dbReference type="SUPFAM" id="SSF102114">
    <property type="entry name" value="Radical SAM enzymes"/>
    <property type="match status" value="1"/>
</dbReference>
<dbReference type="Pfam" id="PF04055">
    <property type="entry name" value="Radical_SAM"/>
    <property type="match status" value="1"/>
</dbReference>
<accession>A0ABS1EPM7</accession>
<organism evidence="9 10">
    <name type="scientific">Clostridium yunnanense</name>
    <dbReference type="NCBI Taxonomy" id="2800325"/>
    <lineage>
        <taxon>Bacteria</taxon>
        <taxon>Bacillati</taxon>
        <taxon>Bacillota</taxon>
        <taxon>Clostridia</taxon>
        <taxon>Eubacteriales</taxon>
        <taxon>Clostridiaceae</taxon>
        <taxon>Clostridium</taxon>
    </lineage>
</organism>
<comment type="cofactor">
    <cofactor evidence="1">
        <name>pyridoxal 5'-phosphate</name>
        <dbReference type="ChEBI" id="CHEBI:597326"/>
    </cofactor>
</comment>
<sequence>MIENYEDLRQLTHVLGQEKVEQLDAVTQKYPIKISKHYLSLINLNDPQDPLFKLCIPSLDELADDGLVDTSNETINTVLRGVQHKYPQTVLLLATNQCAVYCRHCFRKRMVGVTTRETEPNMEETVDYIRKNKQITNVLISGGDALLMSTKKIEEYLDNLCSIDHLNYIRFGTRLLVAMPERIINDKRLISAFRKYSAKKQIYIVSQANHPREITDSTKKAAKILSESGVLLRNQSVLLNGVNDNEETLCELMETLSTIGIEPYYLFQCRPVKGAKNIFQVPILKGAQLVDNARKKLDGISKSFRYILSHATGKIEIVGTLEEDKVVFKYHHGSGIDNSKLMFIRKLSHDQSWLQDL</sequence>
<dbReference type="NCBIfam" id="TIGR00238">
    <property type="entry name" value="KamA family radical SAM protein"/>
    <property type="match status" value="1"/>
</dbReference>
<reference evidence="10" key="1">
    <citation type="submission" date="2021-01" db="EMBL/GenBank/DDBJ databases">
        <title>Genome public.</title>
        <authorList>
            <person name="Liu C."/>
            <person name="Sun Q."/>
        </authorList>
    </citation>
    <scope>NUCLEOTIDE SEQUENCE [LARGE SCALE GENOMIC DNA]</scope>
    <source>
        <strain evidence="10">YIM B02505</strain>
    </source>
</reference>
<evidence type="ECO:0000256" key="4">
    <source>
        <dbReference type="ARBA" id="ARBA00022723"/>
    </source>
</evidence>
<evidence type="ECO:0000313" key="9">
    <source>
        <dbReference type="EMBL" id="MBK1811294.1"/>
    </source>
</evidence>
<comment type="caution">
    <text evidence="9">The sequence shown here is derived from an EMBL/GenBank/DDBJ whole genome shotgun (WGS) entry which is preliminary data.</text>
</comment>
<evidence type="ECO:0000313" key="10">
    <source>
        <dbReference type="Proteomes" id="UP000596739"/>
    </source>
</evidence>
<proteinExistence type="predicted"/>
<name>A0ABS1EPM7_9CLOT</name>
<keyword evidence="10" id="KW-1185">Reference proteome</keyword>
<evidence type="ECO:0000256" key="7">
    <source>
        <dbReference type="ARBA" id="ARBA00023014"/>
    </source>
</evidence>
<keyword evidence="5" id="KW-0663">Pyridoxal phosphate</keyword>
<dbReference type="PANTHER" id="PTHR30538">
    <property type="entry name" value="LYSINE 2,3-AMINOMUTASE-RELATED"/>
    <property type="match status" value="1"/>
</dbReference>
<dbReference type="Gene3D" id="3.20.20.70">
    <property type="entry name" value="Aldolase class I"/>
    <property type="match status" value="1"/>
</dbReference>
<dbReference type="InterPro" id="IPR007197">
    <property type="entry name" value="rSAM"/>
</dbReference>
<gene>
    <name evidence="9" type="ORF">JHL18_11720</name>
</gene>
<dbReference type="InterPro" id="IPR003739">
    <property type="entry name" value="Lys_aminomutase/Glu_NH3_mut"/>
</dbReference>